<comment type="caution">
    <text evidence="2">The sequence shown here is derived from an EMBL/GenBank/DDBJ whole genome shotgun (WGS) entry which is preliminary data.</text>
</comment>
<evidence type="ECO:0000313" key="3">
    <source>
        <dbReference type="Proteomes" id="UP000299102"/>
    </source>
</evidence>
<dbReference type="Proteomes" id="UP000299102">
    <property type="component" value="Unassembled WGS sequence"/>
</dbReference>
<feature type="region of interest" description="Disordered" evidence="1">
    <location>
        <begin position="89"/>
        <end position="145"/>
    </location>
</feature>
<dbReference type="EMBL" id="BGZK01000033">
    <property type="protein sequence ID" value="GBP08988.1"/>
    <property type="molecule type" value="Genomic_DNA"/>
</dbReference>
<keyword evidence="3" id="KW-1185">Reference proteome</keyword>
<gene>
    <name evidence="2" type="ORF">EVAR_78345_1</name>
</gene>
<feature type="compositionally biased region" description="Basic and acidic residues" evidence="1">
    <location>
        <begin position="132"/>
        <end position="145"/>
    </location>
</feature>
<reference evidence="2 3" key="1">
    <citation type="journal article" date="2019" name="Commun. Biol.">
        <title>The bagworm genome reveals a unique fibroin gene that provides high tensile strength.</title>
        <authorList>
            <person name="Kono N."/>
            <person name="Nakamura H."/>
            <person name="Ohtoshi R."/>
            <person name="Tomita M."/>
            <person name="Numata K."/>
            <person name="Arakawa K."/>
        </authorList>
    </citation>
    <scope>NUCLEOTIDE SEQUENCE [LARGE SCALE GENOMIC DNA]</scope>
</reference>
<feature type="compositionally biased region" description="Polar residues" evidence="1">
    <location>
        <begin position="109"/>
        <end position="124"/>
    </location>
</feature>
<evidence type="ECO:0000313" key="2">
    <source>
        <dbReference type="EMBL" id="GBP08988.1"/>
    </source>
</evidence>
<proteinExistence type="predicted"/>
<organism evidence="2 3">
    <name type="scientific">Eumeta variegata</name>
    <name type="common">Bagworm moth</name>
    <name type="synonym">Eumeta japonica</name>
    <dbReference type="NCBI Taxonomy" id="151549"/>
    <lineage>
        <taxon>Eukaryota</taxon>
        <taxon>Metazoa</taxon>
        <taxon>Ecdysozoa</taxon>
        <taxon>Arthropoda</taxon>
        <taxon>Hexapoda</taxon>
        <taxon>Insecta</taxon>
        <taxon>Pterygota</taxon>
        <taxon>Neoptera</taxon>
        <taxon>Endopterygota</taxon>
        <taxon>Lepidoptera</taxon>
        <taxon>Glossata</taxon>
        <taxon>Ditrysia</taxon>
        <taxon>Tineoidea</taxon>
        <taxon>Psychidae</taxon>
        <taxon>Oiketicinae</taxon>
        <taxon>Eumeta</taxon>
    </lineage>
</organism>
<sequence>MLNFTLHRQGRKELCECSESKRNPSRDELYEEKRFTRTSKYMPLAANALCHQSALNYFVSRRKAYKGIGWTVTNGHRIPFPLVGRSQRCTAPDGDRRVRRRAGTGRTFFHSTGPLSDFSTSCADNSAGKCGDSPERPPPDKRISN</sequence>
<dbReference type="AlphaFoldDB" id="A0A4C1T686"/>
<name>A0A4C1T686_EUMVA</name>
<protein>
    <submittedName>
        <fullName evidence="2">Uncharacterized protein</fullName>
    </submittedName>
</protein>
<evidence type="ECO:0000256" key="1">
    <source>
        <dbReference type="SAM" id="MobiDB-lite"/>
    </source>
</evidence>
<accession>A0A4C1T686</accession>